<evidence type="ECO:0000256" key="1">
    <source>
        <dbReference type="SAM" id="MobiDB-lite"/>
    </source>
</evidence>
<dbReference type="OrthoDB" id="7366205at2"/>
<accession>A0A167E1K5</accession>
<dbReference type="RefSeq" id="WP_063362294.1">
    <property type="nucleotide sequence ID" value="NZ_AUXZ01000079.1"/>
</dbReference>
<name>A0A167E1K5_9GAMM</name>
<comment type="caution">
    <text evidence="2">The sequence shown here is derived from an EMBL/GenBank/DDBJ whole genome shotgun (WGS) entry which is preliminary data.</text>
</comment>
<dbReference type="EMBL" id="AUXZ01000079">
    <property type="protein sequence ID" value="KZN49885.1"/>
    <property type="molecule type" value="Genomic_DNA"/>
</dbReference>
<protein>
    <submittedName>
        <fullName evidence="2">Uncharacterized protein</fullName>
    </submittedName>
</protein>
<dbReference type="Proteomes" id="UP000076503">
    <property type="component" value="Unassembled WGS sequence"/>
</dbReference>
<feature type="region of interest" description="Disordered" evidence="1">
    <location>
        <begin position="1"/>
        <end position="20"/>
    </location>
</feature>
<dbReference type="PATRIC" id="fig|1365251.3.peg.2888"/>
<evidence type="ECO:0000313" key="3">
    <source>
        <dbReference type="Proteomes" id="UP000076503"/>
    </source>
</evidence>
<dbReference type="AlphaFoldDB" id="A0A167E1K5"/>
<reference evidence="2 3" key="1">
    <citation type="submission" date="2013-07" db="EMBL/GenBank/DDBJ databases">
        <title>Comparative Genomic and Metabolomic Analysis of Twelve Strains of Pseudoalteromonas luteoviolacea.</title>
        <authorList>
            <person name="Vynne N.G."/>
            <person name="Mansson M."/>
            <person name="Gram L."/>
        </authorList>
    </citation>
    <scope>NUCLEOTIDE SEQUENCE [LARGE SCALE GENOMIC DNA]</scope>
    <source>
        <strain evidence="2 3">H33</strain>
    </source>
</reference>
<organism evidence="2 3">
    <name type="scientific">Pseudoalteromonas luteoviolacea H33</name>
    <dbReference type="NCBI Taxonomy" id="1365251"/>
    <lineage>
        <taxon>Bacteria</taxon>
        <taxon>Pseudomonadati</taxon>
        <taxon>Pseudomonadota</taxon>
        <taxon>Gammaproteobacteria</taxon>
        <taxon>Alteromonadales</taxon>
        <taxon>Pseudoalteromonadaceae</taxon>
        <taxon>Pseudoalteromonas</taxon>
    </lineage>
</organism>
<sequence length="77" mass="9052">MEKELEVEATTEPEEHPKKVAKLDGDDALLLWLKGKDVWNKWMEQNPKAEVSFEGVKFNYAWLKNQLVDQEHIKSQL</sequence>
<evidence type="ECO:0000313" key="2">
    <source>
        <dbReference type="EMBL" id="KZN49885.1"/>
    </source>
</evidence>
<proteinExistence type="predicted"/>
<gene>
    <name evidence="2" type="ORF">N476_17930</name>
</gene>